<feature type="region of interest" description="Disordered" evidence="1">
    <location>
        <begin position="122"/>
        <end position="141"/>
    </location>
</feature>
<dbReference type="EMBL" id="GG692397">
    <property type="protein sequence ID" value="EER34081.1"/>
    <property type="molecule type" value="Genomic_DNA"/>
</dbReference>
<organism evidence="2 3">
    <name type="scientific">Candida tropicalis (strain ATCC MYA-3404 / T1)</name>
    <name type="common">Yeast</name>
    <dbReference type="NCBI Taxonomy" id="294747"/>
    <lineage>
        <taxon>Eukaryota</taxon>
        <taxon>Fungi</taxon>
        <taxon>Dikarya</taxon>
        <taxon>Ascomycota</taxon>
        <taxon>Saccharomycotina</taxon>
        <taxon>Pichiomycetes</taxon>
        <taxon>Debaryomycetaceae</taxon>
        <taxon>Candida/Lodderomyces clade</taxon>
        <taxon>Candida</taxon>
    </lineage>
</organism>
<keyword evidence="3" id="KW-1185">Reference proteome</keyword>
<dbReference type="GeneID" id="8299348"/>
<dbReference type="KEGG" id="ctp:CTRG_02899"/>
<dbReference type="HOGENOM" id="CLU_665674_0_0_1"/>
<protein>
    <recommendedName>
        <fullName evidence="4">Peroxin 20</fullName>
    </recommendedName>
</protein>
<dbReference type="Gene3D" id="6.10.280.230">
    <property type="match status" value="1"/>
</dbReference>
<feature type="region of interest" description="Disordered" evidence="1">
    <location>
        <begin position="293"/>
        <end position="337"/>
    </location>
</feature>
<evidence type="ECO:0008006" key="4">
    <source>
        <dbReference type="Google" id="ProtNLM"/>
    </source>
</evidence>
<gene>
    <name evidence="2" type="ORF">CTRG_02899</name>
</gene>
<reference evidence="2 3" key="1">
    <citation type="journal article" date="2009" name="Nature">
        <title>Evolution of pathogenicity and sexual reproduction in eight Candida genomes.</title>
        <authorList>
            <person name="Butler G."/>
            <person name="Rasmussen M.D."/>
            <person name="Lin M.F."/>
            <person name="Santos M.A."/>
            <person name="Sakthikumar S."/>
            <person name="Munro C.A."/>
            <person name="Rheinbay E."/>
            <person name="Grabherr M."/>
            <person name="Forche A."/>
            <person name="Reedy J.L."/>
            <person name="Agrafioti I."/>
            <person name="Arnaud M.B."/>
            <person name="Bates S."/>
            <person name="Brown A.J."/>
            <person name="Brunke S."/>
            <person name="Costanzo M.C."/>
            <person name="Fitzpatrick D.A."/>
            <person name="de Groot P.W."/>
            <person name="Harris D."/>
            <person name="Hoyer L.L."/>
            <person name="Hube B."/>
            <person name="Klis F.M."/>
            <person name="Kodira C."/>
            <person name="Lennard N."/>
            <person name="Logue M.E."/>
            <person name="Martin R."/>
            <person name="Neiman A.M."/>
            <person name="Nikolaou E."/>
            <person name="Quail M.A."/>
            <person name="Quinn J."/>
            <person name="Santos M.C."/>
            <person name="Schmitzberger F.F."/>
            <person name="Sherlock G."/>
            <person name="Shah P."/>
            <person name="Silverstein K.A."/>
            <person name="Skrzypek M.S."/>
            <person name="Soll D."/>
            <person name="Staggs R."/>
            <person name="Stansfield I."/>
            <person name="Stumpf M.P."/>
            <person name="Sudbery P.E."/>
            <person name="Srikantha T."/>
            <person name="Zeng Q."/>
            <person name="Berman J."/>
            <person name="Berriman M."/>
            <person name="Heitman J."/>
            <person name="Gow N.A."/>
            <person name="Lorenz M.C."/>
            <person name="Birren B.W."/>
            <person name="Kellis M."/>
            <person name="Cuomo C.A."/>
        </authorList>
    </citation>
    <scope>NUCLEOTIDE SEQUENCE [LARGE SCALE GENOMIC DNA]</scope>
    <source>
        <strain evidence="3">ATCC MYA-3404 / T1</strain>
    </source>
</reference>
<feature type="compositionally biased region" description="Polar residues" evidence="1">
    <location>
        <begin position="294"/>
        <end position="315"/>
    </location>
</feature>
<dbReference type="OrthoDB" id="5407351at2759"/>
<proteinExistence type="predicted"/>
<name>C5M927_CANTT</name>
<dbReference type="eggNOG" id="ENOG502S3XI">
    <property type="taxonomic scope" value="Eukaryota"/>
</dbReference>
<dbReference type="STRING" id="294747.C5M927"/>
<evidence type="ECO:0000313" key="2">
    <source>
        <dbReference type="EMBL" id="EER34081.1"/>
    </source>
</evidence>
<evidence type="ECO:0000313" key="3">
    <source>
        <dbReference type="Proteomes" id="UP000002037"/>
    </source>
</evidence>
<dbReference type="RefSeq" id="XP_002548602.1">
    <property type="nucleotide sequence ID" value="XM_002548556.1"/>
</dbReference>
<dbReference type="AlphaFoldDB" id="C5M927"/>
<dbReference type="Proteomes" id="UP000002037">
    <property type="component" value="Unassembled WGS sequence"/>
</dbReference>
<sequence length="439" mass="50699">MDSASCGPSNAIQNLNKHTQRDTSLQHQRLQQATGGSSVQQFRQGKQHIDPRLNNEFQQFNSGGDFASSFMNQMHIQPKVQHHHPVQQQQQQNGGWVNDFSNLSIQQTPQAKSDWQQQFMQQNQNVTHHHQHQHQPQVQQSNFQQMTPNYALGNSYQMRSNVVPIAAPVFQNQSEHQQSHKLEEEQRRFENEFALIEKHLAAEQQQQQQEEVVTQEVDIDNIAKEKFAETARLVEDTIKSKTYDDFEMKKKFENSQFLKLMSSIGNRKVELEGDKLVTSDSKEDIREKGIPESEAQTAFASHQESHQQATLNNPDYHQPMFDQTPESSRDPTGRAGVNVAQQPVQDTAAEQENPQENRLPDPLAHIQDGQLSDINDPLTAAKVISGGQVQTKDWIEDFDNEPEIKQQSAHNERPFRKGQIVDHHWDEMYHDYRHDDDYY</sequence>
<evidence type="ECO:0000256" key="1">
    <source>
        <dbReference type="SAM" id="MobiDB-lite"/>
    </source>
</evidence>
<accession>C5M927</accession>
<feature type="region of interest" description="Disordered" evidence="1">
    <location>
        <begin position="79"/>
        <end position="100"/>
    </location>
</feature>
<dbReference type="VEuPathDB" id="FungiDB:CTRG_02899"/>